<accession>A0A518FVG4</accession>
<dbReference type="EMBL" id="CP036317">
    <property type="protein sequence ID" value="QDV20295.1"/>
    <property type="molecule type" value="Genomic_DNA"/>
</dbReference>
<gene>
    <name evidence="1" type="ORF">Pan153_49700</name>
</gene>
<dbReference type="Proteomes" id="UP000320839">
    <property type="component" value="Chromosome"/>
</dbReference>
<dbReference type="OrthoDB" id="9938176at2"/>
<evidence type="ECO:0000313" key="1">
    <source>
        <dbReference type="EMBL" id="QDV20295.1"/>
    </source>
</evidence>
<dbReference type="RefSeq" id="WP_145458394.1">
    <property type="nucleotide sequence ID" value="NZ_CP036317.1"/>
</dbReference>
<name>A0A518FVG4_9PLAN</name>
<protein>
    <submittedName>
        <fullName evidence="1">Uncharacterized protein</fullName>
    </submittedName>
</protein>
<dbReference type="AlphaFoldDB" id="A0A518FVG4"/>
<reference evidence="1 2" key="1">
    <citation type="submission" date="2019-02" db="EMBL/GenBank/DDBJ databases">
        <title>Deep-cultivation of Planctomycetes and their phenomic and genomic characterization uncovers novel biology.</title>
        <authorList>
            <person name="Wiegand S."/>
            <person name="Jogler M."/>
            <person name="Boedeker C."/>
            <person name="Pinto D."/>
            <person name="Vollmers J."/>
            <person name="Rivas-Marin E."/>
            <person name="Kohn T."/>
            <person name="Peeters S.H."/>
            <person name="Heuer A."/>
            <person name="Rast P."/>
            <person name="Oberbeckmann S."/>
            <person name="Bunk B."/>
            <person name="Jeske O."/>
            <person name="Meyerdierks A."/>
            <person name="Storesund J.E."/>
            <person name="Kallscheuer N."/>
            <person name="Luecker S."/>
            <person name="Lage O.M."/>
            <person name="Pohl T."/>
            <person name="Merkel B.J."/>
            <person name="Hornburger P."/>
            <person name="Mueller R.-W."/>
            <person name="Bruemmer F."/>
            <person name="Labrenz M."/>
            <person name="Spormann A.M."/>
            <person name="Op den Camp H."/>
            <person name="Overmann J."/>
            <person name="Amann R."/>
            <person name="Jetten M.S.M."/>
            <person name="Mascher T."/>
            <person name="Medema M.H."/>
            <person name="Devos D.P."/>
            <person name="Kaster A.-K."/>
            <person name="Ovreas L."/>
            <person name="Rohde M."/>
            <person name="Galperin M.Y."/>
            <person name="Jogler C."/>
        </authorList>
    </citation>
    <scope>NUCLEOTIDE SEQUENCE [LARGE SCALE GENOMIC DNA]</scope>
    <source>
        <strain evidence="1 2">Pan153</strain>
    </source>
</reference>
<sequence length="149" mass="16605">MDRIAFSLLAILLILIAILFVVPQDKVTSQGQKSADPQTVKIQRHTIELERVENVRITPEGILRFSGDDGGNHLRRMHYFINLNTANVTLVEDDEFAKDRIQMSDTIIGGLQITLASSHELDLEGYTVSDDTLSHNLSASFIETSAESH</sequence>
<organism evidence="1 2">
    <name type="scientific">Gimesia panareensis</name>
    <dbReference type="NCBI Taxonomy" id="2527978"/>
    <lineage>
        <taxon>Bacteria</taxon>
        <taxon>Pseudomonadati</taxon>
        <taxon>Planctomycetota</taxon>
        <taxon>Planctomycetia</taxon>
        <taxon>Planctomycetales</taxon>
        <taxon>Planctomycetaceae</taxon>
        <taxon>Gimesia</taxon>
    </lineage>
</organism>
<proteinExistence type="predicted"/>
<evidence type="ECO:0000313" key="2">
    <source>
        <dbReference type="Proteomes" id="UP000320839"/>
    </source>
</evidence>